<sequence length="79" mass="8972">MQRSLIQPDHAYVSRDPGRPRYVSRIENGVVAYRQCLFGIPFSRTTTLDEFARWAHEDVELRAAGANRLITGERPATAL</sequence>
<proteinExistence type="predicted"/>
<protein>
    <submittedName>
        <fullName evidence="1">Uncharacterized protein</fullName>
    </submittedName>
</protein>
<comment type="caution">
    <text evidence="1">The sequence shown here is derived from an EMBL/GenBank/DDBJ whole genome shotgun (WGS) entry which is preliminary data.</text>
</comment>
<gene>
    <name evidence="1" type="ORF">V8Q02_05890</name>
</gene>
<evidence type="ECO:0000313" key="1">
    <source>
        <dbReference type="EMBL" id="MEI1247558.1"/>
    </source>
</evidence>
<accession>A0ABU8CF98</accession>
<reference evidence="1 2" key="1">
    <citation type="submission" date="2024-01" db="EMBL/GenBank/DDBJ databases">
        <title>Draft genome sequences of three bacterial strains isolated from Acacia saligna represent a potential new species within the genus Rhizobium.</title>
        <authorList>
            <person name="Tambong J.T."/>
            <person name="Mnasri B."/>
        </authorList>
    </citation>
    <scope>NUCLEOTIDE SEQUENCE [LARGE SCALE GENOMIC DNA]</scope>
    <source>
        <strain evidence="1 2">1AS12I</strain>
    </source>
</reference>
<evidence type="ECO:0000313" key="2">
    <source>
        <dbReference type="Proteomes" id="UP001531129"/>
    </source>
</evidence>
<keyword evidence="2" id="KW-1185">Reference proteome</keyword>
<organism evidence="1 2">
    <name type="scientific">Rhizobium aouanii</name>
    <dbReference type="NCBI Taxonomy" id="3118145"/>
    <lineage>
        <taxon>Bacteria</taxon>
        <taxon>Pseudomonadati</taxon>
        <taxon>Pseudomonadota</taxon>
        <taxon>Alphaproteobacteria</taxon>
        <taxon>Hyphomicrobiales</taxon>
        <taxon>Rhizobiaceae</taxon>
        <taxon>Rhizobium/Agrobacterium group</taxon>
        <taxon>Rhizobium</taxon>
    </lineage>
</organism>
<dbReference type="EMBL" id="JBAMYC010000003">
    <property type="protein sequence ID" value="MEI1247558.1"/>
    <property type="molecule type" value="Genomic_DNA"/>
</dbReference>
<dbReference type="RefSeq" id="WP_335911514.1">
    <property type="nucleotide sequence ID" value="NZ_JBAMYB010000003.1"/>
</dbReference>
<name>A0ABU8CF98_9HYPH</name>
<dbReference type="Proteomes" id="UP001531129">
    <property type="component" value="Unassembled WGS sequence"/>
</dbReference>